<accession>A0AAN8KI94</accession>
<dbReference type="Proteomes" id="UP001347796">
    <property type="component" value="Unassembled WGS sequence"/>
</dbReference>
<reference evidence="1 2" key="1">
    <citation type="submission" date="2024-01" db="EMBL/GenBank/DDBJ databases">
        <title>The genome of the rayed Mediterranean limpet Patella caerulea (Linnaeus, 1758).</title>
        <authorList>
            <person name="Anh-Thu Weber A."/>
            <person name="Halstead-Nussloch G."/>
        </authorList>
    </citation>
    <scope>NUCLEOTIDE SEQUENCE [LARGE SCALE GENOMIC DNA]</scope>
    <source>
        <strain evidence="1">AATW-2023a</strain>
        <tissue evidence="1">Whole specimen</tissue>
    </source>
</reference>
<sequence>MDGEKKQPSKPGQYLHHGGQIPLSLNHVAIVNSSQNKLPIDRTKAIVERMSRPTISSHKKLGIWYPGVNYVDEQKFSWKNMTLYKDYHTHMWNDLGTVRTSLRK</sequence>
<dbReference type="AlphaFoldDB" id="A0AAN8KI94"/>
<gene>
    <name evidence="1" type="ORF">SNE40_001249</name>
</gene>
<evidence type="ECO:0000313" key="1">
    <source>
        <dbReference type="EMBL" id="KAK6195922.1"/>
    </source>
</evidence>
<dbReference type="EMBL" id="JAZGQO010000001">
    <property type="protein sequence ID" value="KAK6195922.1"/>
    <property type="molecule type" value="Genomic_DNA"/>
</dbReference>
<comment type="caution">
    <text evidence="1">The sequence shown here is derived from an EMBL/GenBank/DDBJ whole genome shotgun (WGS) entry which is preliminary data.</text>
</comment>
<proteinExistence type="predicted"/>
<keyword evidence="2" id="KW-1185">Reference proteome</keyword>
<name>A0AAN8KI94_PATCE</name>
<protein>
    <submittedName>
        <fullName evidence="1">Uncharacterized protein</fullName>
    </submittedName>
</protein>
<organism evidence="1 2">
    <name type="scientific">Patella caerulea</name>
    <name type="common">Rayed Mediterranean limpet</name>
    <dbReference type="NCBI Taxonomy" id="87958"/>
    <lineage>
        <taxon>Eukaryota</taxon>
        <taxon>Metazoa</taxon>
        <taxon>Spiralia</taxon>
        <taxon>Lophotrochozoa</taxon>
        <taxon>Mollusca</taxon>
        <taxon>Gastropoda</taxon>
        <taxon>Patellogastropoda</taxon>
        <taxon>Patelloidea</taxon>
        <taxon>Patellidae</taxon>
        <taxon>Patella</taxon>
    </lineage>
</organism>
<evidence type="ECO:0000313" key="2">
    <source>
        <dbReference type="Proteomes" id="UP001347796"/>
    </source>
</evidence>